<evidence type="ECO:0000256" key="7">
    <source>
        <dbReference type="ARBA" id="ARBA00022723"/>
    </source>
</evidence>
<evidence type="ECO:0000313" key="15">
    <source>
        <dbReference type="Proteomes" id="UP000002383"/>
    </source>
</evidence>
<dbReference type="GO" id="GO:0019143">
    <property type="term" value="F:3-deoxy-manno-octulosonate-8-phosphatase activity"/>
    <property type="evidence" value="ECO:0007669"/>
    <property type="project" value="UniProtKB-UniRule"/>
</dbReference>
<dbReference type="OrthoDB" id="9805604at2"/>
<dbReference type="Pfam" id="PF08282">
    <property type="entry name" value="Hydrolase_3"/>
    <property type="match status" value="1"/>
</dbReference>
<dbReference type="CDD" id="cd01630">
    <property type="entry name" value="HAD_KDO-like"/>
    <property type="match status" value="1"/>
</dbReference>
<evidence type="ECO:0000256" key="4">
    <source>
        <dbReference type="ARBA" id="ARBA00011881"/>
    </source>
</evidence>
<proteinExistence type="inferred from homology"/>
<feature type="binding site" evidence="12">
    <location>
        <position position="63"/>
    </location>
    <ligand>
        <name>substrate</name>
    </ligand>
</feature>
<dbReference type="SUPFAM" id="SSF56784">
    <property type="entry name" value="HAD-like"/>
    <property type="match status" value="1"/>
</dbReference>
<evidence type="ECO:0000256" key="8">
    <source>
        <dbReference type="ARBA" id="ARBA00022801"/>
    </source>
</evidence>
<evidence type="ECO:0000256" key="2">
    <source>
        <dbReference type="ARBA" id="ARBA00001946"/>
    </source>
</evidence>
<dbReference type="InterPro" id="IPR010023">
    <property type="entry name" value="KdsC_fam"/>
</dbReference>
<keyword evidence="15" id="KW-1185">Reference proteome</keyword>
<dbReference type="InterPro" id="IPR023214">
    <property type="entry name" value="HAD_sf"/>
</dbReference>
<dbReference type="AlphaFoldDB" id="B8GMJ0"/>
<dbReference type="PIRSF" id="PIRSF006118">
    <property type="entry name" value="KDO8-P_Ptase"/>
    <property type="match status" value="1"/>
</dbReference>
<comment type="similarity">
    <text evidence="3 11">Belongs to the KdsC family.</text>
</comment>
<protein>
    <recommendedName>
        <fullName evidence="6 11">3-deoxy-D-manno-octulosonate 8-phosphate phosphatase KdsC</fullName>
        <ecNumber evidence="5 11">3.1.3.45</ecNumber>
    </recommendedName>
    <alternativeName>
        <fullName evidence="10 11">KDO 8-P phosphatase</fullName>
    </alternativeName>
</protein>
<dbReference type="PANTHER" id="PTHR21485">
    <property type="entry name" value="HAD SUPERFAMILY MEMBERS CMAS AND KDSC"/>
    <property type="match status" value="1"/>
</dbReference>
<evidence type="ECO:0000313" key="14">
    <source>
        <dbReference type="EMBL" id="ACL71822.1"/>
    </source>
</evidence>
<feature type="binding site" evidence="12">
    <location>
        <position position="87"/>
    </location>
    <ligand>
        <name>substrate</name>
    </ligand>
</feature>
<keyword evidence="7 11" id="KW-0479">Metal-binding</keyword>
<comment type="cofactor">
    <cofactor evidence="2 11 13">
        <name>Mg(2+)</name>
        <dbReference type="ChEBI" id="CHEBI:18420"/>
    </cofactor>
</comment>
<dbReference type="NCBIfam" id="TIGR01670">
    <property type="entry name" value="KdsC-phosphatas"/>
    <property type="match status" value="1"/>
</dbReference>
<evidence type="ECO:0000256" key="10">
    <source>
        <dbReference type="ARBA" id="ARBA00031051"/>
    </source>
</evidence>
<feature type="binding site" evidence="12">
    <location>
        <position position="19"/>
    </location>
    <ligand>
        <name>substrate</name>
    </ligand>
</feature>
<organism evidence="14 15">
    <name type="scientific">Thioalkalivibrio sulfidiphilus (strain HL-EbGR7)</name>
    <dbReference type="NCBI Taxonomy" id="396588"/>
    <lineage>
        <taxon>Bacteria</taxon>
        <taxon>Pseudomonadati</taxon>
        <taxon>Pseudomonadota</taxon>
        <taxon>Gammaproteobacteria</taxon>
        <taxon>Chromatiales</taxon>
        <taxon>Ectothiorhodospiraceae</taxon>
        <taxon>Thioalkalivibrio</taxon>
    </lineage>
</organism>
<dbReference type="eggNOG" id="COG1778">
    <property type="taxonomic scope" value="Bacteria"/>
</dbReference>
<gene>
    <name evidence="14" type="ordered locus">Tgr7_0730</name>
</gene>
<dbReference type="Proteomes" id="UP000002383">
    <property type="component" value="Chromosome"/>
</dbReference>
<reference evidence="14 15" key="1">
    <citation type="journal article" date="2011" name="Stand. Genomic Sci.">
        <title>Complete genome sequence of 'Thioalkalivibrio sulfidophilus' HL-EbGr7.</title>
        <authorList>
            <person name="Muyzer G."/>
            <person name="Sorokin D.Y."/>
            <person name="Mavromatis K."/>
            <person name="Lapidus A."/>
            <person name="Clum A."/>
            <person name="Ivanova N."/>
            <person name="Pati A."/>
            <person name="d'Haeseleer P."/>
            <person name="Woyke T."/>
            <person name="Kyrpides N.C."/>
        </authorList>
    </citation>
    <scope>NUCLEOTIDE SEQUENCE [LARGE SCALE GENOMIC DNA]</scope>
    <source>
        <strain evidence="14 15">HL-EbGR7</strain>
    </source>
</reference>
<dbReference type="SFLD" id="SFLDS00003">
    <property type="entry name" value="Haloacid_Dehalogenase"/>
    <property type="match status" value="1"/>
</dbReference>
<keyword evidence="9 11" id="KW-0460">Magnesium</keyword>
<dbReference type="EC" id="3.1.3.45" evidence="5 11"/>
<dbReference type="GO" id="GO:0009103">
    <property type="term" value="P:lipopolysaccharide biosynthetic process"/>
    <property type="evidence" value="ECO:0007669"/>
    <property type="project" value="UniProtKB-UniRule"/>
</dbReference>
<sequence precursor="true">MSDPFELARNIKLVLFDVDGVLTDGSLFLGDGGEQYKAFNSKDGHGMRMLADSGVQVGILTGRNSDVVAHRMRDLGIDLVVQGRRDKLNALDGLLEQAGVSTEHTAYVGDDVLDLPVMRRVAFAIAVADAHPLVQQHAHWVTALPGGRGAAREVCEFILQSQGNLERMLAPYLA</sequence>
<dbReference type="FunFam" id="3.40.50.1000:FF:000029">
    <property type="entry name" value="3-deoxy-D-manno-octulosonate 8-phosphate phosphatase KdsC"/>
    <property type="match status" value="1"/>
</dbReference>
<accession>B8GMJ0</accession>
<dbReference type="GO" id="GO:0046872">
    <property type="term" value="F:metal ion binding"/>
    <property type="evidence" value="ECO:0007669"/>
    <property type="project" value="UniProtKB-UniRule"/>
</dbReference>
<feature type="binding site" evidence="12">
    <location>
        <position position="48"/>
    </location>
    <ligand>
        <name>substrate</name>
    </ligand>
</feature>
<dbReference type="PANTHER" id="PTHR21485:SF3">
    <property type="entry name" value="N-ACYLNEURAMINATE CYTIDYLYLTRANSFERASE"/>
    <property type="match status" value="1"/>
</dbReference>
<dbReference type="InterPro" id="IPR006549">
    <property type="entry name" value="HAD-SF_hydro_IIIA"/>
</dbReference>
<evidence type="ECO:0000256" key="9">
    <source>
        <dbReference type="ARBA" id="ARBA00022842"/>
    </source>
</evidence>
<dbReference type="InterPro" id="IPR036412">
    <property type="entry name" value="HAD-like_sf"/>
</dbReference>
<evidence type="ECO:0000256" key="6">
    <source>
        <dbReference type="ARBA" id="ARBA00020092"/>
    </source>
</evidence>
<dbReference type="SFLD" id="SFLDG01138">
    <property type="entry name" value="C1.6.2:_Deoxy-d-mannose-octulo"/>
    <property type="match status" value="1"/>
</dbReference>
<keyword evidence="11" id="KW-0448">Lipopolysaccharide biosynthesis</keyword>
<dbReference type="KEGG" id="tgr:Tgr7_0730"/>
<comment type="function">
    <text evidence="11">Catalyzes the hydrolysis of 3-deoxy-D-manno-octulosonate 8-phosphate (KDO 8-P) to 3-deoxy-D-manno-octulosonate (KDO) and inorganic phosphate.</text>
</comment>
<dbReference type="NCBIfam" id="NF007019">
    <property type="entry name" value="PRK09484.1"/>
    <property type="match status" value="1"/>
</dbReference>
<evidence type="ECO:0000256" key="3">
    <source>
        <dbReference type="ARBA" id="ARBA00005893"/>
    </source>
</evidence>
<dbReference type="SFLD" id="SFLDG01136">
    <property type="entry name" value="C1.6:_Phosphoserine_Phosphatas"/>
    <property type="match status" value="1"/>
</dbReference>
<feature type="binding site" evidence="13">
    <location>
        <position position="110"/>
    </location>
    <ligand>
        <name>Mg(2+)</name>
        <dbReference type="ChEBI" id="CHEBI:18420"/>
    </ligand>
</feature>
<dbReference type="GO" id="GO:0008781">
    <property type="term" value="F:N-acylneuraminate cytidylyltransferase activity"/>
    <property type="evidence" value="ECO:0007669"/>
    <property type="project" value="TreeGrafter"/>
</dbReference>
<dbReference type="EMBL" id="CP001339">
    <property type="protein sequence ID" value="ACL71822.1"/>
    <property type="molecule type" value="Genomic_DNA"/>
</dbReference>
<dbReference type="STRING" id="396588.Tgr7_0730"/>
<dbReference type="RefSeq" id="WP_012637310.1">
    <property type="nucleotide sequence ID" value="NC_011901.1"/>
</dbReference>
<feature type="binding site" evidence="12">
    <location>
        <position position="71"/>
    </location>
    <ligand>
        <name>substrate</name>
    </ligand>
</feature>
<feature type="binding site" evidence="13">
    <location>
        <position position="17"/>
    </location>
    <ligand>
        <name>Mg(2+)</name>
        <dbReference type="ChEBI" id="CHEBI:18420"/>
    </ligand>
</feature>
<dbReference type="Gene3D" id="3.40.50.1000">
    <property type="entry name" value="HAD superfamily/HAD-like"/>
    <property type="match status" value="1"/>
</dbReference>
<evidence type="ECO:0000256" key="13">
    <source>
        <dbReference type="PIRSR" id="PIRSR006118-2"/>
    </source>
</evidence>
<dbReference type="NCBIfam" id="TIGR01662">
    <property type="entry name" value="HAD-SF-IIIA"/>
    <property type="match status" value="1"/>
</dbReference>
<dbReference type="InterPro" id="IPR050793">
    <property type="entry name" value="CMP-NeuNAc_synthase"/>
</dbReference>
<comment type="subunit">
    <text evidence="4 11">Homotetramer.</text>
</comment>
<evidence type="ECO:0000256" key="12">
    <source>
        <dbReference type="PIRSR" id="PIRSR006118-1"/>
    </source>
</evidence>
<dbReference type="HOGENOM" id="CLU_106694_0_1_6"/>
<evidence type="ECO:0000256" key="11">
    <source>
        <dbReference type="PIRNR" id="PIRNR006118"/>
    </source>
</evidence>
<name>B8GMJ0_THISH</name>
<evidence type="ECO:0000256" key="5">
    <source>
        <dbReference type="ARBA" id="ARBA00013066"/>
    </source>
</evidence>
<keyword evidence="8 11" id="KW-0378">Hydrolase</keyword>
<comment type="catalytic activity">
    <reaction evidence="1 11">
        <text>3-deoxy-alpha-D-manno-2-octulosonate-8-phosphate + H2O = 3-deoxy-alpha-D-manno-oct-2-ulosonate + phosphate</text>
        <dbReference type="Rhea" id="RHEA:11500"/>
        <dbReference type="ChEBI" id="CHEBI:15377"/>
        <dbReference type="ChEBI" id="CHEBI:43474"/>
        <dbReference type="ChEBI" id="CHEBI:85985"/>
        <dbReference type="ChEBI" id="CHEBI:85986"/>
        <dbReference type="EC" id="3.1.3.45"/>
    </reaction>
</comment>
<evidence type="ECO:0000256" key="1">
    <source>
        <dbReference type="ARBA" id="ARBA00000898"/>
    </source>
</evidence>